<dbReference type="InterPro" id="IPR025610">
    <property type="entry name" value="MYC/MYB_N"/>
</dbReference>
<dbReference type="CDD" id="cd11449">
    <property type="entry name" value="bHLH_AtAIB_like"/>
    <property type="match status" value="1"/>
</dbReference>
<name>A0A2I0AR39_9ASPA</name>
<dbReference type="SUPFAM" id="SSF47459">
    <property type="entry name" value="HLH, helix-loop-helix DNA-binding domain"/>
    <property type="match status" value="1"/>
</dbReference>
<evidence type="ECO:0000256" key="7">
    <source>
        <dbReference type="SAM" id="MobiDB-lite"/>
    </source>
</evidence>
<comment type="similarity">
    <text evidence="1">Belongs to the bHLH protein family.</text>
</comment>
<evidence type="ECO:0000256" key="1">
    <source>
        <dbReference type="ARBA" id="ARBA00005510"/>
    </source>
</evidence>
<evidence type="ECO:0000256" key="5">
    <source>
        <dbReference type="RuleBase" id="RU369104"/>
    </source>
</evidence>
<organism evidence="9 10">
    <name type="scientific">Apostasia shenzhenica</name>
    <dbReference type="NCBI Taxonomy" id="1088818"/>
    <lineage>
        <taxon>Eukaryota</taxon>
        <taxon>Viridiplantae</taxon>
        <taxon>Streptophyta</taxon>
        <taxon>Embryophyta</taxon>
        <taxon>Tracheophyta</taxon>
        <taxon>Spermatophyta</taxon>
        <taxon>Magnoliopsida</taxon>
        <taxon>Liliopsida</taxon>
        <taxon>Asparagales</taxon>
        <taxon>Orchidaceae</taxon>
        <taxon>Apostasioideae</taxon>
        <taxon>Apostasia</taxon>
    </lineage>
</organism>
<evidence type="ECO:0000313" key="10">
    <source>
        <dbReference type="Proteomes" id="UP000236161"/>
    </source>
</evidence>
<dbReference type="EMBL" id="KZ451959">
    <property type="protein sequence ID" value="PKA58019.1"/>
    <property type="molecule type" value="Genomic_DNA"/>
</dbReference>
<feature type="domain" description="BHLH" evidence="8">
    <location>
        <begin position="255"/>
        <end position="304"/>
    </location>
</feature>
<evidence type="ECO:0000313" key="9">
    <source>
        <dbReference type="EMBL" id="PKA58019.1"/>
    </source>
</evidence>
<evidence type="ECO:0000256" key="4">
    <source>
        <dbReference type="ARBA" id="ARBA00023242"/>
    </source>
</evidence>
<gene>
    <name evidence="9" type="primary">BHLH14</name>
    <name evidence="9" type="ORF">AXF42_Ash012558</name>
</gene>
<dbReference type="PROSITE" id="PS50888">
    <property type="entry name" value="BHLH"/>
    <property type="match status" value="1"/>
</dbReference>
<dbReference type="Gene3D" id="4.10.280.10">
    <property type="entry name" value="Helix-loop-helix DNA-binding domain"/>
    <property type="match status" value="1"/>
</dbReference>
<feature type="compositionally biased region" description="Basic residues" evidence="7">
    <location>
        <begin position="239"/>
        <end position="251"/>
    </location>
</feature>
<dbReference type="Pfam" id="PF14215">
    <property type="entry name" value="bHLH-MYC_N"/>
    <property type="match status" value="1"/>
</dbReference>
<dbReference type="SMART" id="SM00353">
    <property type="entry name" value="HLH"/>
    <property type="match status" value="1"/>
</dbReference>
<dbReference type="InterPro" id="IPR045084">
    <property type="entry name" value="AIB/MYC-like"/>
</dbReference>
<reference evidence="9 10" key="1">
    <citation type="journal article" date="2017" name="Nature">
        <title>The Apostasia genome and the evolution of orchids.</title>
        <authorList>
            <person name="Zhang G.Q."/>
            <person name="Liu K.W."/>
            <person name="Li Z."/>
            <person name="Lohaus R."/>
            <person name="Hsiao Y.Y."/>
            <person name="Niu S.C."/>
            <person name="Wang J.Y."/>
            <person name="Lin Y.C."/>
            <person name="Xu Q."/>
            <person name="Chen L.J."/>
            <person name="Yoshida K."/>
            <person name="Fujiwara S."/>
            <person name="Wang Z.W."/>
            <person name="Zhang Y.Q."/>
            <person name="Mitsuda N."/>
            <person name="Wang M."/>
            <person name="Liu G.H."/>
            <person name="Pecoraro L."/>
            <person name="Huang H.X."/>
            <person name="Xiao X.J."/>
            <person name="Lin M."/>
            <person name="Wu X.Y."/>
            <person name="Wu W.L."/>
            <person name="Chen Y.Y."/>
            <person name="Chang S.B."/>
            <person name="Sakamoto S."/>
            <person name="Ohme-Takagi M."/>
            <person name="Yagi M."/>
            <person name="Zeng S.J."/>
            <person name="Shen C.Y."/>
            <person name="Yeh C.M."/>
            <person name="Luo Y.B."/>
            <person name="Tsai W.C."/>
            <person name="Van de Peer Y."/>
            <person name="Liu Z.J."/>
        </authorList>
    </citation>
    <scope>NUCLEOTIDE SEQUENCE [LARGE SCALE GENOMIC DNA]</scope>
    <source>
        <strain evidence="10">cv. Shenzhen</strain>
        <tissue evidence="9">Stem</tissue>
    </source>
</reference>
<evidence type="ECO:0000259" key="8">
    <source>
        <dbReference type="PROSITE" id="PS50888"/>
    </source>
</evidence>
<dbReference type="GO" id="GO:0003700">
    <property type="term" value="F:DNA-binding transcription factor activity"/>
    <property type="evidence" value="ECO:0007669"/>
    <property type="project" value="InterPro"/>
</dbReference>
<keyword evidence="4 5" id="KW-0539">Nucleus</keyword>
<dbReference type="GO" id="GO:0000976">
    <property type="term" value="F:transcription cis-regulatory region binding"/>
    <property type="evidence" value="ECO:0007669"/>
    <property type="project" value="TreeGrafter"/>
</dbReference>
<evidence type="ECO:0000256" key="6">
    <source>
        <dbReference type="SAM" id="Coils"/>
    </source>
</evidence>
<dbReference type="Pfam" id="PF00010">
    <property type="entry name" value="HLH"/>
    <property type="match status" value="1"/>
</dbReference>
<dbReference type="PANTHER" id="PTHR11514:SF115">
    <property type="entry name" value="TRANSCRIPTION FACTOR"/>
    <property type="match status" value="1"/>
</dbReference>
<comment type="subcellular location">
    <subcellularLocation>
        <location evidence="5">Nucleus</location>
    </subcellularLocation>
</comment>
<accession>A0A2I0AR39</accession>
<dbReference type="GO" id="GO:0046983">
    <property type="term" value="F:protein dimerization activity"/>
    <property type="evidence" value="ECO:0007669"/>
    <property type="project" value="InterPro"/>
</dbReference>
<proteinExistence type="inferred from homology"/>
<keyword evidence="6" id="KW-0175">Coiled coil</keyword>
<feature type="coiled-coil region" evidence="6">
    <location>
        <begin position="294"/>
        <end position="324"/>
    </location>
</feature>
<feature type="region of interest" description="Disordered" evidence="7">
    <location>
        <begin position="222"/>
        <end position="266"/>
    </location>
</feature>
<dbReference type="OrthoDB" id="1926382at2759"/>
<dbReference type="InterPro" id="IPR011598">
    <property type="entry name" value="bHLH_dom"/>
</dbReference>
<dbReference type="AlphaFoldDB" id="A0A2I0AR39"/>
<evidence type="ECO:0000256" key="3">
    <source>
        <dbReference type="ARBA" id="ARBA00023163"/>
    </source>
</evidence>
<dbReference type="CDD" id="cd04873">
    <property type="entry name" value="ACT_UUR-ACR-like"/>
    <property type="match status" value="1"/>
</dbReference>
<keyword evidence="10" id="KW-1185">Reference proteome</keyword>
<protein>
    <recommendedName>
        <fullName evidence="5">Transcription factor</fullName>
        <shortName evidence="5">bHLH transcription factor</shortName>
    </recommendedName>
    <alternativeName>
        <fullName evidence="5">Basic helix-loop-helix protein</fullName>
    </alternativeName>
</protein>
<dbReference type="Proteomes" id="UP000236161">
    <property type="component" value="Unassembled WGS sequence"/>
</dbReference>
<dbReference type="InterPro" id="IPR036638">
    <property type="entry name" value="HLH_DNA-bd_sf"/>
</dbReference>
<keyword evidence="2 5" id="KW-0805">Transcription regulation</keyword>
<dbReference type="STRING" id="1088818.A0A2I0AR39"/>
<sequence>MEELISPSSSCSPPAAAAVQPFYSIQPFPVPPSPTTMQNRLQCLLHARQEWWTYAIFWRASPDHRHLSFGDGHFRGNREIERKRSAVLSVGDGDEAEWFYAVSLTRSFAVGEAASVPARAYASLAPIWLTGADALQTFGCDRSAEAHLHGVETLVCIPTAGGVLELGSSDQTGENWILIQQAKSLLSIPHSDTVLLSASPGSSQLKMETTSASGGIFTGLSSSVDSEHSDSSAGGLAAGRRRSKKRSRKAGIGRENPVNHVEAERQRREKLNHRFYALRSVVPNVSRMDKASLLSDAVSYIKELREKVEELENIQTKRARKKEVIVGGGGGGGGGGGAPGVVVSGERATMEVEVNLVGSNAIIRVQSESLNHPPAKLMAALRDLDVIVHHATVSGLKELVLQNVVVRVPEGLQGEESLRSALVARLEN</sequence>
<dbReference type="PANTHER" id="PTHR11514">
    <property type="entry name" value="MYC"/>
    <property type="match status" value="1"/>
</dbReference>
<keyword evidence="3 5" id="KW-0804">Transcription</keyword>
<dbReference type="GO" id="GO:0005634">
    <property type="term" value="C:nucleus"/>
    <property type="evidence" value="ECO:0007669"/>
    <property type="project" value="UniProtKB-SubCell"/>
</dbReference>
<evidence type="ECO:0000256" key="2">
    <source>
        <dbReference type="ARBA" id="ARBA00023015"/>
    </source>
</evidence>